<gene>
    <name evidence="1" type="ORF">CKQ80_18265</name>
</gene>
<reference evidence="1 2" key="1">
    <citation type="submission" date="2017-08" db="EMBL/GenBank/DDBJ databases">
        <title>Draft Genome Sequence of Pseudomonas moraviensis TYU6, isolated from Taxus cuspidata by using PacBio Single-Molecule Real-Time Technology.</title>
        <authorList>
            <person name="Baek K.-H."/>
            <person name="Mishra A.K."/>
        </authorList>
    </citation>
    <scope>NUCLEOTIDE SEQUENCE [LARGE SCALE GENOMIC DNA]</scope>
    <source>
        <strain evidence="1 2">TYU6</strain>
    </source>
</reference>
<proteinExistence type="predicted"/>
<sequence length="190" mass="21592">MTTNRQKSFIATLMLDQHHLNILGALYEEPVLRTDKSFSGGFYTGTPRLIDDAHLLGCRFQREVTNVQPMNIYFRCTDDYYHLYIRDHATHTGYCLSKDRAGVLGAFLPAGSDTTSFNLLSHDNRIITLQDMGGDRQRVRLKARNAGQITALRRRGAPYIYMAETDNTGLPFTLKIIERNASFLSDPDEI</sequence>
<evidence type="ECO:0000313" key="2">
    <source>
        <dbReference type="Proteomes" id="UP000217830"/>
    </source>
</evidence>
<dbReference type="AlphaFoldDB" id="A0A2A2PNZ5"/>
<dbReference type="Proteomes" id="UP000217830">
    <property type="component" value="Unassembled WGS sequence"/>
</dbReference>
<comment type="caution">
    <text evidence="1">The sequence shown here is derived from an EMBL/GenBank/DDBJ whole genome shotgun (WGS) entry which is preliminary data.</text>
</comment>
<organism evidence="1 2">
    <name type="scientific">Pseudomonas moraviensis</name>
    <dbReference type="NCBI Taxonomy" id="321662"/>
    <lineage>
        <taxon>Bacteria</taxon>
        <taxon>Pseudomonadati</taxon>
        <taxon>Pseudomonadota</taxon>
        <taxon>Gammaproteobacteria</taxon>
        <taxon>Pseudomonadales</taxon>
        <taxon>Pseudomonadaceae</taxon>
        <taxon>Pseudomonas</taxon>
    </lineage>
</organism>
<evidence type="ECO:0000313" key="1">
    <source>
        <dbReference type="EMBL" id="PAW57157.1"/>
    </source>
</evidence>
<protein>
    <submittedName>
        <fullName evidence="1">Uncharacterized protein</fullName>
    </submittedName>
</protein>
<name>A0A2A2PNZ5_9PSED</name>
<dbReference type="RefSeq" id="WP_095668276.1">
    <property type="nucleotide sequence ID" value="NZ_NRSS01000003.1"/>
</dbReference>
<accession>A0A2A2PNZ5</accession>
<keyword evidence="2" id="KW-1185">Reference proteome</keyword>
<dbReference type="EMBL" id="NRST01000001">
    <property type="protein sequence ID" value="PAW57157.1"/>
    <property type="molecule type" value="Genomic_DNA"/>
</dbReference>